<dbReference type="EMBL" id="JBFMIA010000004">
    <property type="protein sequence ID" value="MEW9501621.1"/>
    <property type="molecule type" value="Genomic_DNA"/>
</dbReference>
<feature type="transmembrane region" description="Helical" evidence="7">
    <location>
        <begin position="141"/>
        <end position="160"/>
    </location>
</feature>
<organism evidence="9 10">
    <name type="scientific">Jeotgalibacillus marinus</name>
    <dbReference type="NCBI Taxonomy" id="86667"/>
    <lineage>
        <taxon>Bacteria</taxon>
        <taxon>Bacillati</taxon>
        <taxon>Bacillota</taxon>
        <taxon>Bacilli</taxon>
        <taxon>Bacillales</taxon>
        <taxon>Caryophanaceae</taxon>
        <taxon>Jeotgalibacillus</taxon>
    </lineage>
</organism>
<dbReference type="PROSITE" id="PS50928">
    <property type="entry name" value="ABC_TM1"/>
    <property type="match status" value="1"/>
</dbReference>
<accession>A0ABV3Q3E0</accession>
<keyword evidence="2 7" id="KW-0813">Transport</keyword>
<protein>
    <submittedName>
        <fullName evidence="9">Sugar ABC transporter permease</fullName>
    </submittedName>
</protein>
<evidence type="ECO:0000256" key="1">
    <source>
        <dbReference type="ARBA" id="ARBA00004651"/>
    </source>
</evidence>
<comment type="similarity">
    <text evidence="7">Belongs to the binding-protein-dependent transport system permease family.</text>
</comment>
<feature type="transmembrane region" description="Helical" evidence="7">
    <location>
        <begin position="244"/>
        <end position="264"/>
    </location>
</feature>
<dbReference type="CDD" id="cd06261">
    <property type="entry name" value="TM_PBP2"/>
    <property type="match status" value="1"/>
</dbReference>
<evidence type="ECO:0000256" key="5">
    <source>
        <dbReference type="ARBA" id="ARBA00022989"/>
    </source>
</evidence>
<evidence type="ECO:0000256" key="3">
    <source>
        <dbReference type="ARBA" id="ARBA00022475"/>
    </source>
</evidence>
<evidence type="ECO:0000256" key="4">
    <source>
        <dbReference type="ARBA" id="ARBA00022692"/>
    </source>
</evidence>
<keyword evidence="4 7" id="KW-0812">Transmembrane</keyword>
<evidence type="ECO:0000259" key="8">
    <source>
        <dbReference type="PROSITE" id="PS50928"/>
    </source>
</evidence>
<proteinExistence type="inferred from homology"/>
<keyword evidence="10" id="KW-1185">Reference proteome</keyword>
<dbReference type="PANTHER" id="PTHR32243:SF34">
    <property type="entry name" value="GALACTOOLIGOSACCHARIDES TRANSPORT SYSTEM PERMEASE PROTEIN GANQ"/>
    <property type="match status" value="1"/>
</dbReference>
<reference evidence="9 10" key="1">
    <citation type="journal article" date="1979" name="Int. J. Syst. Evol. Microbiol.">
        <title>Bacillus globisporus subsp. marinus subsp. nov.</title>
        <authorList>
            <person name="Liu H."/>
        </authorList>
    </citation>
    <scope>NUCLEOTIDE SEQUENCE [LARGE SCALE GENOMIC DNA]</scope>
    <source>
        <strain evidence="9 10">DSM 1297</strain>
    </source>
</reference>
<dbReference type="SUPFAM" id="SSF161098">
    <property type="entry name" value="MetI-like"/>
    <property type="match status" value="1"/>
</dbReference>
<evidence type="ECO:0000313" key="9">
    <source>
        <dbReference type="EMBL" id="MEW9501621.1"/>
    </source>
</evidence>
<feature type="transmembrane region" description="Helical" evidence="7">
    <location>
        <begin position="110"/>
        <end position="135"/>
    </location>
</feature>
<gene>
    <name evidence="9" type="ORF">AB1471_07380</name>
</gene>
<name>A0ABV3Q3E0_9BACL</name>
<dbReference type="PANTHER" id="PTHR32243">
    <property type="entry name" value="MALTOSE TRANSPORT SYSTEM PERMEASE-RELATED"/>
    <property type="match status" value="1"/>
</dbReference>
<feature type="transmembrane region" description="Helical" evidence="7">
    <location>
        <begin position="12"/>
        <end position="30"/>
    </location>
</feature>
<comment type="subcellular location">
    <subcellularLocation>
        <location evidence="1 7">Cell membrane</location>
        <topology evidence="1 7">Multi-pass membrane protein</topology>
    </subcellularLocation>
</comment>
<dbReference type="InterPro" id="IPR050901">
    <property type="entry name" value="BP-dep_ABC_trans_perm"/>
</dbReference>
<dbReference type="InterPro" id="IPR035906">
    <property type="entry name" value="MetI-like_sf"/>
</dbReference>
<dbReference type="RefSeq" id="WP_367779103.1">
    <property type="nucleotide sequence ID" value="NZ_JBFMIA010000004.1"/>
</dbReference>
<dbReference type="Gene3D" id="1.10.3720.10">
    <property type="entry name" value="MetI-like"/>
    <property type="match status" value="1"/>
</dbReference>
<dbReference type="Proteomes" id="UP001556040">
    <property type="component" value="Unassembled WGS sequence"/>
</dbReference>
<feature type="transmembrane region" description="Helical" evidence="7">
    <location>
        <begin position="77"/>
        <end position="98"/>
    </location>
</feature>
<sequence>MSRKAKSRLEVMFIYLFLTFMAVVIGYPLLWTVGMSLNPGTSLYSAQLIPENWSLVHYKWLFTDPNSDYLTWYKNSVYVALANAFFSVVITSFVAYAFSRYRFVGRKYGLYAFLLLQMFPAIMAMVAIYVMLNMIGLFDSLIGLTLIYIGGQIPFNAWLVKGYFDTIPRELDEAARIDGAGHLGVFFKIMLPLAKPILGVVALFNFMAPFVDFLLPRIILRDPEKFTLALGLFNFISNQFDNNFTRFAAGSILIAVPIAVVYLLSQRFLISGLTAGGTKG</sequence>
<feature type="domain" description="ABC transmembrane type-1" evidence="8">
    <location>
        <begin position="73"/>
        <end position="265"/>
    </location>
</feature>
<keyword evidence="3" id="KW-1003">Cell membrane</keyword>
<evidence type="ECO:0000256" key="7">
    <source>
        <dbReference type="RuleBase" id="RU363032"/>
    </source>
</evidence>
<dbReference type="InterPro" id="IPR000515">
    <property type="entry name" value="MetI-like"/>
</dbReference>
<evidence type="ECO:0000313" key="10">
    <source>
        <dbReference type="Proteomes" id="UP001556040"/>
    </source>
</evidence>
<evidence type="ECO:0000256" key="6">
    <source>
        <dbReference type="ARBA" id="ARBA00023136"/>
    </source>
</evidence>
<dbReference type="Pfam" id="PF00528">
    <property type="entry name" value="BPD_transp_1"/>
    <property type="match status" value="1"/>
</dbReference>
<comment type="caution">
    <text evidence="9">The sequence shown here is derived from an EMBL/GenBank/DDBJ whole genome shotgun (WGS) entry which is preliminary data.</text>
</comment>
<keyword evidence="5 7" id="KW-1133">Transmembrane helix</keyword>
<evidence type="ECO:0000256" key="2">
    <source>
        <dbReference type="ARBA" id="ARBA00022448"/>
    </source>
</evidence>
<keyword evidence="6 7" id="KW-0472">Membrane</keyword>